<feature type="region of interest" description="Disordered" evidence="1">
    <location>
        <begin position="142"/>
        <end position="179"/>
    </location>
</feature>
<evidence type="ECO:0000313" key="3">
    <source>
        <dbReference type="Proteomes" id="UP000245771"/>
    </source>
</evidence>
<dbReference type="EMBL" id="KZ819604">
    <property type="protein sequence ID" value="PWN33738.1"/>
    <property type="molecule type" value="Genomic_DNA"/>
</dbReference>
<sequence length="203" mass="23464">MLLLLLEVTSTPVKPKGGIGGKVQQKGLDIDLNLPPPAEAPLESREETDLPKSLTKEMKKIYNARQSAKRQERKKLDPAYAKHRREIELRSKSKWIKKLEDANGGDRQAAQEHVKAYHHEHYLKRVSRFGGRNSKKEQEVAETFKKMSRGEKVPVEEQQRALDHRKKRRMVQKASVQRIRERVAQTQALKQAHSEQNHDDQAI</sequence>
<organism evidence="2 3">
    <name type="scientific">Meira miltonrushii</name>
    <dbReference type="NCBI Taxonomy" id="1280837"/>
    <lineage>
        <taxon>Eukaryota</taxon>
        <taxon>Fungi</taxon>
        <taxon>Dikarya</taxon>
        <taxon>Basidiomycota</taxon>
        <taxon>Ustilaginomycotina</taxon>
        <taxon>Exobasidiomycetes</taxon>
        <taxon>Exobasidiales</taxon>
        <taxon>Brachybasidiaceae</taxon>
        <taxon>Meira</taxon>
    </lineage>
</organism>
<keyword evidence="3" id="KW-1185">Reference proteome</keyword>
<dbReference type="InParanoid" id="A0A316V9L6"/>
<gene>
    <name evidence="2" type="ORF">FA14DRAFT_180374</name>
</gene>
<dbReference type="RefSeq" id="XP_025354040.1">
    <property type="nucleotide sequence ID" value="XM_025501003.1"/>
</dbReference>
<dbReference type="GeneID" id="37022784"/>
<proteinExistence type="predicted"/>
<evidence type="ECO:0000256" key="1">
    <source>
        <dbReference type="SAM" id="MobiDB-lite"/>
    </source>
</evidence>
<dbReference type="AlphaFoldDB" id="A0A316V9L6"/>
<protein>
    <submittedName>
        <fullName evidence="2">Uncharacterized protein</fullName>
    </submittedName>
</protein>
<reference evidence="2 3" key="1">
    <citation type="journal article" date="2018" name="Mol. Biol. Evol.">
        <title>Broad Genomic Sampling Reveals a Smut Pathogenic Ancestry of the Fungal Clade Ustilaginomycotina.</title>
        <authorList>
            <person name="Kijpornyongpan T."/>
            <person name="Mondo S.J."/>
            <person name="Barry K."/>
            <person name="Sandor L."/>
            <person name="Lee J."/>
            <person name="Lipzen A."/>
            <person name="Pangilinan J."/>
            <person name="LaButti K."/>
            <person name="Hainaut M."/>
            <person name="Henrissat B."/>
            <person name="Grigoriev I.V."/>
            <person name="Spatafora J.W."/>
            <person name="Aime M.C."/>
        </authorList>
    </citation>
    <scope>NUCLEOTIDE SEQUENCE [LARGE SCALE GENOMIC DNA]</scope>
    <source>
        <strain evidence="2 3">MCA 3882</strain>
    </source>
</reference>
<feature type="compositionally biased region" description="Basic and acidic residues" evidence="1">
    <location>
        <begin position="142"/>
        <end position="162"/>
    </location>
</feature>
<name>A0A316V9L6_9BASI</name>
<evidence type="ECO:0000313" key="2">
    <source>
        <dbReference type="EMBL" id="PWN33738.1"/>
    </source>
</evidence>
<dbReference type="Proteomes" id="UP000245771">
    <property type="component" value="Unassembled WGS sequence"/>
</dbReference>
<accession>A0A316V9L6</accession>